<dbReference type="SUPFAM" id="SSF50037">
    <property type="entry name" value="C-terminal domain of transcriptional repressors"/>
    <property type="match status" value="1"/>
</dbReference>
<evidence type="ECO:0000259" key="2">
    <source>
        <dbReference type="SMART" id="SM00899"/>
    </source>
</evidence>
<reference evidence="4 5" key="2">
    <citation type="submission" date="2018-11" db="EMBL/GenBank/DDBJ databases">
        <title>Genomic Encyclopedia of Type Strains, Phase IV (KMG-IV): sequencing the most valuable type-strain genomes for metagenomic binning, comparative biology and taxonomic classification.</title>
        <authorList>
            <person name="Goeker M."/>
        </authorList>
    </citation>
    <scope>NUCLEOTIDE SEQUENCE [LARGE SCALE GENOMIC DNA]</scope>
    <source>
        <strain evidence="4 5">DSM 27783</strain>
    </source>
</reference>
<dbReference type="RefSeq" id="WP_123351891.1">
    <property type="nucleotide sequence ID" value="NZ_CP027432.2"/>
</dbReference>
<dbReference type="SMART" id="SM00899">
    <property type="entry name" value="FeoA"/>
    <property type="match status" value="1"/>
</dbReference>
<dbReference type="InterPro" id="IPR007167">
    <property type="entry name" value="Fe-transptr_FeoA-like"/>
</dbReference>
<keyword evidence="1" id="KW-0408">Iron</keyword>
<keyword evidence="6" id="KW-1185">Reference proteome</keyword>
<evidence type="ECO:0000256" key="1">
    <source>
        <dbReference type="ARBA" id="ARBA00023004"/>
    </source>
</evidence>
<protein>
    <submittedName>
        <fullName evidence="4">Ferrous iron transport protein A</fullName>
    </submittedName>
</protein>
<dbReference type="InterPro" id="IPR008988">
    <property type="entry name" value="Transcriptional_repressor_C"/>
</dbReference>
<dbReference type="InterPro" id="IPR038157">
    <property type="entry name" value="FeoA_core_dom"/>
</dbReference>
<dbReference type="GO" id="GO:0046914">
    <property type="term" value="F:transition metal ion binding"/>
    <property type="evidence" value="ECO:0007669"/>
    <property type="project" value="InterPro"/>
</dbReference>
<reference evidence="6" key="1">
    <citation type="submission" date="2018-03" db="EMBL/GenBank/DDBJ databases">
        <title>A comparative analysis of the Nautiliaceae.</title>
        <authorList>
            <person name="Grosche A."/>
            <person name="Smedile F."/>
            <person name="Vetriani C."/>
        </authorList>
    </citation>
    <scope>NUCLEOTIDE SEQUENCE [LARGE SCALE GENOMIC DNA]</scope>
    <source>
        <strain evidence="6">TB6</strain>
    </source>
</reference>
<dbReference type="Proteomes" id="UP000298805">
    <property type="component" value="Chromosome"/>
</dbReference>
<dbReference type="Pfam" id="PF04023">
    <property type="entry name" value="FeoA"/>
    <property type="match status" value="1"/>
</dbReference>
<evidence type="ECO:0000313" key="4">
    <source>
        <dbReference type="EMBL" id="ROR40992.1"/>
    </source>
</evidence>
<organism evidence="4 5">
    <name type="scientific">Caminibacter pacificus</name>
    <dbReference type="NCBI Taxonomy" id="1424653"/>
    <lineage>
        <taxon>Bacteria</taxon>
        <taxon>Pseudomonadati</taxon>
        <taxon>Campylobacterota</taxon>
        <taxon>Epsilonproteobacteria</taxon>
        <taxon>Nautiliales</taxon>
        <taxon>Nautiliaceae</taxon>
        <taxon>Caminibacter</taxon>
    </lineage>
</organism>
<dbReference type="PANTHER" id="PTHR43151:SF1">
    <property type="entry name" value="SSR2333 PROTEIN"/>
    <property type="match status" value="1"/>
</dbReference>
<reference evidence="3" key="3">
    <citation type="submission" date="2019-06" db="EMBL/GenBank/DDBJ databases">
        <title>A comparative analysis of the Nautiliaceae.</title>
        <authorList>
            <person name="Grosche A."/>
            <person name="Smedile F."/>
            <person name="Vetriani C."/>
        </authorList>
    </citation>
    <scope>NUCLEOTIDE SEQUENCE</scope>
    <source>
        <strain evidence="3">TB6</strain>
    </source>
</reference>
<dbReference type="Gene3D" id="2.30.30.90">
    <property type="match status" value="1"/>
</dbReference>
<feature type="domain" description="Ferrous iron transporter FeoA-like" evidence="2">
    <location>
        <begin position="8"/>
        <end position="80"/>
    </location>
</feature>
<dbReference type="InterPro" id="IPR053184">
    <property type="entry name" value="FeoA-like"/>
</dbReference>
<accession>A0AAJ4RDU1</accession>
<dbReference type="AlphaFoldDB" id="A0AAJ4RDU1"/>
<name>A0AAJ4RDU1_9BACT</name>
<dbReference type="EMBL" id="RJVK01000001">
    <property type="protein sequence ID" value="ROR40992.1"/>
    <property type="molecule type" value="Genomic_DNA"/>
</dbReference>
<sequence>MNKVVAQARLSELKNGDVFKIIGFDESCGNFKHRMQEMGIAKGQMGQIINKSFFGPIEIDIEGRKLAVGRGMAKKIYVKKFECPIL</sequence>
<evidence type="ECO:0000313" key="3">
    <source>
        <dbReference type="EMBL" id="QCI28294.1"/>
    </source>
</evidence>
<evidence type="ECO:0000313" key="5">
    <source>
        <dbReference type="Proteomes" id="UP000272781"/>
    </source>
</evidence>
<dbReference type="Proteomes" id="UP000272781">
    <property type="component" value="Unassembled WGS sequence"/>
</dbReference>
<evidence type="ECO:0000313" key="6">
    <source>
        <dbReference type="Proteomes" id="UP000298805"/>
    </source>
</evidence>
<proteinExistence type="predicted"/>
<gene>
    <name evidence="3" type="ORF">C6V80_04770</name>
    <name evidence="4" type="ORF">EDC58_0475</name>
</gene>
<dbReference type="PANTHER" id="PTHR43151">
    <property type="entry name" value="FEOA FAMILY PROTEIN"/>
    <property type="match status" value="1"/>
</dbReference>
<dbReference type="EMBL" id="CP027432">
    <property type="protein sequence ID" value="QCI28294.1"/>
    <property type="molecule type" value="Genomic_DNA"/>
</dbReference>